<evidence type="ECO:0000313" key="6">
    <source>
        <dbReference type="EMBL" id="JAS34666.1"/>
    </source>
</evidence>
<evidence type="ECO:0000256" key="1">
    <source>
        <dbReference type="SAM" id="MobiDB-lite"/>
    </source>
</evidence>
<dbReference type="EMBL" id="GEDC01008227">
    <property type="protein sequence ID" value="JAS29071.1"/>
    <property type="molecule type" value="Transcribed_RNA"/>
</dbReference>
<evidence type="ECO:0000313" key="4">
    <source>
        <dbReference type="EMBL" id="JAS19907.1"/>
    </source>
</evidence>
<evidence type="ECO:0000313" key="7">
    <source>
        <dbReference type="EMBL" id="JAS34971.1"/>
    </source>
</evidence>
<dbReference type="EMBL" id="GEDC01002184">
    <property type="protein sequence ID" value="JAS35114.1"/>
    <property type="molecule type" value="Transcribed_RNA"/>
</dbReference>
<dbReference type="EMBL" id="GEDC01020069">
    <property type="protein sequence ID" value="JAS17229.1"/>
    <property type="molecule type" value="Transcribed_RNA"/>
</dbReference>
<name>A0A1B6EAM2_9HEMI</name>
<dbReference type="EMBL" id="GEDC01002327">
    <property type="protein sequence ID" value="JAS34971.1"/>
    <property type="molecule type" value="Transcribed_RNA"/>
</dbReference>
<feature type="compositionally biased region" description="Acidic residues" evidence="1">
    <location>
        <begin position="8"/>
        <end position="33"/>
    </location>
</feature>
<evidence type="ECO:0000313" key="5">
    <source>
        <dbReference type="EMBL" id="JAS29071.1"/>
    </source>
</evidence>
<reference evidence="7" key="1">
    <citation type="submission" date="2015-12" db="EMBL/GenBank/DDBJ databases">
        <title>De novo transcriptome assembly of four potential Pierce s Disease insect vectors from Arizona vineyards.</title>
        <authorList>
            <person name="Tassone E.E."/>
        </authorList>
    </citation>
    <scope>NUCLEOTIDE SEQUENCE</scope>
</reference>
<dbReference type="EMBL" id="GEDC01024698">
    <property type="protein sequence ID" value="JAS12600.1"/>
    <property type="molecule type" value="Transcribed_RNA"/>
</dbReference>
<protein>
    <submittedName>
        <fullName evidence="7">Uncharacterized protein</fullName>
    </submittedName>
</protein>
<feature type="compositionally biased region" description="Basic residues" evidence="1">
    <location>
        <begin position="75"/>
        <end position="96"/>
    </location>
</feature>
<feature type="compositionally biased region" description="Polar residues" evidence="1">
    <location>
        <begin position="116"/>
        <end position="141"/>
    </location>
</feature>
<proteinExistence type="predicted"/>
<accession>A0A1B6EAM2</accession>
<evidence type="ECO:0000313" key="8">
    <source>
        <dbReference type="EMBL" id="JAS35114.1"/>
    </source>
</evidence>
<feature type="region of interest" description="Disordered" evidence="1">
    <location>
        <begin position="1"/>
        <end position="153"/>
    </location>
</feature>
<sequence length="239" mass="26691">MKKKYIGDSEEENEFDVDEPEALQNDASDDEWTPDANNAQGRRQSSRLRSTPRLRTSIIDVSSSEDLSEDEDGTKKRKSKVKSPNRGRGRPSKKIKVSSTSSPSSPASLSEKSTDNSKPVTSDSEPTSTTVNVFGSNASSKNSKDYASGSFVVSKTDLKNTEDEPPIWKIDGKALLQKYVPFTENGKTLYRNTSVYSGWAPNNRDNYHPITVTFKQQSRKEHIVEFLKDQVKIDEISSE</sequence>
<evidence type="ECO:0000313" key="3">
    <source>
        <dbReference type="EMBL" id="JAS17229.1"/>
    </source>
</evidence>
<dbReference type="AlphaFoldDB" id="A0A1B6EAM2"/>
<feature type="compositionally biased region" description="Low complexity" evidence="1">
    <location>
        <begin position="53"/>
        <end position="65"/>
    </location>
</feature>
<gene>
    <name evidence="5" type="ORF">g.25950</name>
    <name evidence="2" type="ORF">g.25953</name>
    <name evidence="6" type="ORF">g.25955</name>
    <name evidence="3" type="ORF">g.25958</name>
    <name evidence="8" type="ORF">g.25960</name>
    <name evidence="7" type="ORF">g.25964</name>
    <name evidence="4" type="ORF">g.25976</name>
</gene>
<dbReference type="EMBL" id="GEDC01002632">
    <property type="protein sequence ID" value="JAS34666.1"/>
    <property type="molecule type" value="Transcribed_RNA"/>
</dbReference>
<organism evidence="7">
    <name type="scientific">Clastoptera arizonana</name>
    <name type="common">Arizona spittle bug</name>
    <dbReference type="NCBI Taxonomy" id="38151"/>
    <lineage>
        <taxon>Eukaryota</taxon>
        <taxon>Metazoa</taxon>
        <taxon>Ecdysozoa</taxon>
        <taxon>Arthropoda</taxon>
        <taxon>Hexapoda</taxon>
        <taxon>Insecta</taxon>
        <taxon>Pterygota</taxon>
        <taxon>Neoptera</taxon>
        <taxon>Paraneoptera</taxon>
        <taxon>Hemiptera</taxon>
        <taxon>Auchenorrhyncha</taxon>
        <taxon>Cercopoidea</taxon>
        <taxon>Clastopteridae</taxon>
        <taxon>Clastoptera</taxon>
    </lineage>
</organism>
<evidence type="ECO:0000313" key="2">
    <source>
        <dbReference type="EMBL" id="JAS12600.1"/>
    </source>
</evidence>
<feature type="compositionally biased region" description="Low complexity" evidence="1">
    <location>
        <begin position="97"/>
        <end position="111"/>
    </location>
</feature>
<dbReference type="EMBL" id="GEDC01017391">
    <property type="protein sequence ID" value="JAS19907.1"/>
    <property type="molecule type" value="Transcribed_RNA"/>
</dbReference>